<evidence type="ECO:0000313" key="3">
    <source>
        <dbReference type="Proteomes" id="UP000779574"/>
    </source>
</evidence>
<dbReference type="AlphaFoldDB" id="A0A9P8EY02"/>
<feature type="non-terminal residue" evidence="2">
    <location>
        <position position="317"/>
    </location>
</feature>
<feature type="region of interest" description="Disordered" evidence="1">
    <location>
        <begin position="149"/>
        <end position="228"/>
    </location>
</feature>
<gene>
    <name evidence="2" type="ORF">KCU76_g36</name>
</gene>
<evidence type="ECO:0000256" key="1">
    <source>
        <dbReference type="SAM" id="MobiDB-lite"/>
    </source>
</evidence>
<reference evidence="2" key="2">
    <citation type="submission" date="2021-08" db="EMBL/GenBank/DDBJ databases">
        <authorList>
            <person name="Gostincar C."/>
            <person name="Sun X."/>
            <person name="Song Z."/>
            <person name="Gunde-Cimerman N."/>
        </authorList>
    </citation>
    <scope>NUCLEOTIDE SEQUENCE</scope>
    <source>
        <strain evidence="2">EXF-9911</strain>
    </source>
</reference>
<feature type="region of interest" description="Disordered" evidence="1">
    <location>
        <begin position="101"/>
        <end position="120"/>
    </location>
</feature>
<proteinExistence type="predicted"/>
<organism evidence="2 3">
    <name type="scientific">Aureobasidium melanogenum</name>
    <name type="common">Aureobasidium pullulans var. melanogenum</name>
    <dbReference type="NCBI Taxonomy" id="46634"/>
    <lineage>
        <taxon>Eukaryota</taxon>
        <taxon>Fungi</taxon>
        <taxon>Dikarya</taxon>
        <taxon>Ascomycota</taxon>
        <taxon>Pezizomycotina</taxon>
        <taxon>Dothideomycetes</taxon>
        <taxon>Dothideomycetidae</taxon>
        <taxon>Dothideales</taxon>
        <taxon>Saccotheciaceae</taxon>
        <taxon>Aureobasidium</taxon>
    </lineage>
</organism>
<dbReference type="EMBL" id="JAHFXF010000001">
    <property type="protein sequence ID" value="KAG9701357.1"/>
    <property type="molecule type" value="Genomic_DNA"/>
</dbReference>
<evidence type="ECO:0000313" key="2">
    <source>
        <dbReference type="EMBL" id="KAG9701357.1"/>
    </source>
</evidence>
<feature type="compositionally biased region" description="Polar residues" evidence="1">
    <location>
        <begin position="186"/>
        <end position="195"/>
    </location>
</feature>
<reference evidence="2" key="1">
    <citation type="journal article" date="2021" name="J Fungi (Basel)">
        <title>Virulence traits and population genomics of the black yeast Aureobasidium melanogenum.</title>
        <authorList>
            <person name="Cernosa A."/>
            <person name="Sun X."/>
            <person name="Gostincar C."/>
            <person name="Fang C."/>
            <person name="Gunde-Cimerman N."/>
            <person name="Song Z."/>
        </authorList>
    </citation>
    <scope>NUCLEOTIDE SEQUENCE</scope>
    <source>
        <strain evidence="2">EXF-9911</strain>
    </source>
</reference>
<feature type="compositionally biased region" description="Basic and acidic residues" evidence="1">
    <location>
        <begin position="171"/>
        <end position="182"/>
    </location>
</feature>
<feature type="compositionally biased region" description="Basic and acidic residues" evidence="1">
    <location>
        <begin position="110"/>
        <end position="119"/>
    </location>
</feature>
<sequence>MAGRSQTRSVVMGRWSLVLLNTFQKVKVTGASKTIVYCNSRISWRTHRVLQYEVTYVDEEVVDGPGQVRCKQSKVGTNHSRGGSFCRCPEPSVHARKRSVRNLEEGQAGEQHDEGEAVDRNTVLGSLAEEGRSATFNGHTVERAGSAVGIGVTSREDGSEKQCVDQVGESSDSHLLHGDDIGRGSSGTSTALDSSDNVDKHGVLRGANDAGSEGTTDEEDTETPVDGLECGLDVSAGALGLSRNHGDILWADNTERRGPKSSEESFESTKSALASEFLESFSVFPVAEAIGVVLRVTADHGDECEREEDENKNDFST</sequence>
<comment type="caution">
    <text evidence="2">The sequence shown here is derived from an EMBL/GenBank/DDBJ whole genome shotgun (WGS) entry which is preliminary data.</text>
</comment>
<feature type="compositionally biased region" description="Basic and acidic residues" evidence="1">
    <location>
        <begin position="154"/>
        <end position="163"/>
    </location>
</feature>
<accession>A0A9P8EY02</accession>
<protein>
    <submittedName>
        <fullName evidence="2">Amino acid permease</fullName>
    </submittedName>
</protein>
<name>A0A9P8EY02_AURME</name>
<dbReference type="Proteomes" id="UP000779574">
    <property type="component" value="Unassembled WGS sequence"/>
</dbReference>